<dbReference type="InterPro" id="IPR004525">
    <property type="entry name" value="EpmA"/>
</dbReference>
<accession>A0ABQ0C8U6</accession>
<evidence type="ECO:0000313" key="6">
    <source>
        <dbReference type="Proteomes" id="UP001628193"/>
    </source>
</evidence>
<dbReference type="InterPro" id="IPR045864">
    <property type="entry name" value="aa-tRNA-synth_II/BPL/LPL"/>
</dbReference>
<keyword evidence="2" id="KW-0547">Nucleotide-binding</keyword>
<dbReference type="Proteomes" id="UP001628193">
    <property type="component" value="Unassembled WGS sequence"/>
</dbReference>
<evidence type="ECO:0000259" key="4">
    <source>
        <dbReference type="PROSITE" id="PS50862"/>
    </source>
</evidence>
<keyword evidence="3" id="KW-0067">ATP-binding</keyword>
<dbReference type="NCBIfam" id="TIGR00462">
    <property type="entry name" value="genX"/>
    <property type="match status" value="1"/>
</dbReference>
<organism evidence="5 6">
    <name type="scientific">Candidatus Magnetaquiglobus chichijimensis</name>
    <dbReference type="NCBI Taxonomy" id="3141448"/>
    <lineage>
        <taxon>Bacteria</taxon>
        <taxon>Pseudomonadati</taxon>
        <taxon>Pseudomonadota</taxon>
        <taxon>Magnetococcia</taxon>
        <taxon>Magnetococcales</taxon>
        <taxon>Candidatus Magnetaquicoccaceae</taxon>
        <taxon>Candidatus Magnetaquiglobus</taxon>
    </lineage>
</organism>
<evidence type="ECO:0000256" key="2">
    <source>
        <dbReference type="ARBA" id="ARBA00022741"/>
    </source>
</evidence>
<dbReference type="EMBL" id="BAAFGK010000004">
    <property type="protein sequence ID" value="GAB0057125.1"/>
    <property type="molecule type" value="Genomic_DNA"/>
</dbReference>
<dbReference type="Pfam" id="PF00152">
    <property type="entry name" value="tRNA-synt_2"/>
    <property type="match status" value="1"/>
</dbReference>
<keyword evidence="6" id="KW-1185">Reference proteome</keyword>
<dbReference type="EC" id="6.3.1.-" evidence="5"/>
<dbReference type="GO" id="GO:0016874">
    <property type="term" value="F:ligase activity"/>
    <property type="evidence" value="ECO:0007669"/>
    <property type="project" value="UniProtKB-KW"/>
</dbReference>
<dbReference type="NCBIfam" id="NF006828">
    <property type="entry name" value="PRK09350.1"/>
    <property type="match status" value="1"/>
</dbReference>
<keyword evidence="5" id="KW-0251">Elongation factor</keyword>
<reference evidence="5 6" key="1">
    <citation type="submission" date="2024-05" db="EMBL/GenBank/DDBJ databases">
        <authorList>
            <consortium name="Candidatus Magnetaquicoccaceae bacterium FCR-1 genome sequencing consortium"/>
            <person name="Shimoshige H."/>
            <person name="Shimamura S."/>
            <person name="Taoka A."/>
            <person name="Kobayashi H."/>
            <person name="Maekawa T."/>
        </authorList>
    </citation>
    <scope>NUCLEOTIDE SEQUENCE [LARGE SCALE GENOMIC DNA]</scope>
    <source>
        <strain evidence="5 6">FCR-1</strain>
    </source>
</reference>
<dbReference type="InterPro" id="IPR006195">
    <property type="entry name" value="aa-tRNA-synth_II"/>
</dbReference>
<dbReference type="GO" id="GO:0003746">
    <property type="term" value="F:translation elongation factor activity"/>
    <property type="evidence" value="ECO:0007669"/>
    <property type="project" value="UniProtKB-KW"/>
</dbReference>
<dbReference type="Gene3D" id="3.30.930.10">
    <property type="entry name" value="Bira Bifunctional Protein, Domain 2"/>
    <property type="match status" value="1"/>
</dbReference>
<sequence>MSIPVPANTSNVPRIDPETWRPAASPDGWAARARVLRQIREFFFARGVLEVETPILSRFAAPDASLDPIGCALGYLSTSPETAMKRLVAAGSGSIYQITRAFRAGESGPLHNPEFTMLEWYRPGWNWRELIDESVTLALEVLGTTGRHEFTFAEAFTRFAGIDPFADDWATLRNALPGPIPEGLERLELLDLLLTERVEPAFAALDGVVVLTRFPAERAAMAIIDSGPPATALRFELYARGVELVNGYQELTDPDQQEARLLEANAKRAEAGKLKLPIDGNFLDALRVGMPKTAGAALGVDRLVMLAMGAGRLAEVMAFPEDRA</sequence>
<protein>
    <submittedName>
        <fullName evidence="5">Elongation factor P--(R)-beta-lysine ligase</fullName>
        <ecNumber evidence="5">6.3.1.-</ecNumber>
    </submittedName>
</protein>
<comment type="caution">
    <text evidence="5">The sequence shown here is derived from an EMBL/GenBank/DDBJ whole genome shotgun (WGS) entry which is preliminary data.</text>
</comment>
<dbReference type="PANTHER" id="PTHR42918:SF6">
    <property type="entry name" value="ELONGATION FACTOR P--(R)-BETA-LYSINE LIGASE"/>
    <property type="match status" value="1"/>
</dbReference>
<name>A0ABQ0C8U6_9PROT</name>
<dbReference type="PROSITE" id="PS50862">
    <property type="entry name" value="AA_TRNA_LIGASE_II"/>
    <property type="match status" value="1"/>
</dbReference>
<dbReference type="InterPro" id="IPR004364">
    <property type="entry name" value="Aa-tRNA-synt_II"/>
</dbReference>
<keyword evidence="1 5" id="KW-0436">Ligase</keyword>
<evidence type="ECO:0000256" key="1">
    <source>
        <dbReference type="ARBA" id="ARBA00022598"/>
    </source>
</evidence>
<dbReference type="RefSeq" id="WP_420904830.1">
    <property type="nucleotide sequence ID" value="NZ_BAAFGK010000004.1"/>
</dbReference>
<dbReference type="PANTHER" id="PTHR42918">
    <property type="entry name" value="LYSYL-TRNA SYNTHETASE"/>
    <property type="match status" value="1"/>
</dbReference>
<evidence type="ECO:0000313" key="5">
    <source>
        <dbReference type="EMBL" id="GAB0057125.1"/>
    </source>
</evidence>
<feature type="domain" description="Aminoacyl-transfer RNA synthetases class-II family profile" evidence="4">
    <location>
        <begin position="26"/>
        <end position="320"/>
    </location>
</feature>
<proteinExistence type="predicted"/>
<keyword evidence="5" id="KW-0648">Protein biosynthesis</keyword>
<evidence type="ECO:0000256" key="3">
    <source>
        <dbReference type="ARBA" id="ARBA00022840"/>
    </source>
</evidence>
<dbReference type="SUPFAM" id="SSF55681">
    <property type="entry name" value="Class II aaRS and biotin synthetases"/>
    <property type="match status" value="1"/>
</dbReference>
<reference evidence="5 6" key="2">
    <citation type="submission" date="2024-09" db="EMBL/GenBank/DDBJ databases">
        <title>Draft genome sequence of Candidatus Magnetaquicoccaceae bacterium FCR-1.</title>
        <authorList>
            <person name="Shimoshige H."/>
            <person name="Shimamura S."/>
            <person name="Taoka A."/>
            <person name="Kobayashi H."/>
            <person name="Maekawa T."/>
        </authorList>
    </citation>
    <scope>NUCLEOTIDE SEQUENCE [LARGE SCALE GENOMIC DNA]</scope>
    <source>
        <strain evidence="5 6">FCR-1</strain>
    </source>
</reference>
<gene>
    <name evidence="5" type="primary">epmA</name>
    <name evidence="5" type="ORF">SIID45300_01446</name>
</gene>